<dbReference type="GO" id="GO:0008270">
    <property type="term" value="F:zinc ion binding"/>
    <property type="evidence" value="ECO:0007669"/>
    <property type="project" value="InterPro"/>
</dbReference>
<dbReference type="CDD" id="cd00067">
    <property type="entry name" value="GAL4"/>
    <property type="match status" value="1"/>
</dbReference>
<dbReference type="Pfam" id="PF00172">
    <property type="entry name" value="Zn_clus"/>
    <property type="match status" value="1"/>
</dbReference>
<reference evidence="2" key="1">
    <citation type="submission" date="2023-06" db="EMBL/GenBank/DDBJ databases">
        <authorList>
            <consortium name="Lawrence Berkeley National Laboratory"/>
            <person name="Ahrendt S."/>
            <person name="Sahu N."/>
            <person name="Indic B."/>
            <person name="Wong-Bajracharya J."/>
            <person name="Merenyi Z."/>
            <person name="Ke H.-M."/>
            <person name="Monk M."/>
            <person name="Kocsube S."/>
            <person name="Drula E."/>
            <person name="Lipzen A."/>
            <person name="Balint B."/>
            <person name="Henrissat B."/>
            <person name="Andreopoulos B."/>
            <person name="Martin F.M."/>
            <person name="Harder C.B."/>
            <person name="Rigling D."/>
            <person name="Ford K.L."/>
            <person name="Foster G.D."/>
            <person name="Pangilinan J."/>
            <person name="Papanicolaou A."/>
            <person name="Barry K."/>
            <person name="LaButti K."/>
            <person name="Viragh M."/>
            <person name="Koriabine M."/>
            <person name="Yan M."/>
            <person name="Riley R."/>
            <person name="Champramary S."/>
            <person name="Plett K.L."/>
            <person name="Tsai I.J."/>
            <person name="Slot J."/>
            <person name="Sipos G."/>
            <person name="Plett J."/>
            <person name="Nagy L.G."/>
            <person name="Grigoriev I.V."/>
        </authorList>
    </citation>
    <scope>NUCLEOTIDE SEQUENCE</scope>
    <source>
        <strain evidence="2">FPL87.14</strain>
    </source>
</reference>
<comment type="caution">
    <text evidence="2">The sequence shown here is derived from an EMBL/GenBank/DDBJ whole genome shotgun (WGS) entry which is preliminary data.</text>
</comment>
<organism evidence="2 3">
    <name type="scientific">Armillaria borealis</name>
    <dbReference type="NCBI Taxonomy" id="47425"/>
    <lineage>
        <taxon>Eukaryota</taxon>
        <taxon>Fungi</taxon>
        <taxon>Dikarya</taxon>
        <taxon>Basidiomycota</taxon>
        <taxon>Agaricomycotina</taxon>
        <taxon>Agaricomycetes</taxon>
        <taxon>Agaricomycetidae</taxon>
        <taxon>Agaricales</taxon>
        <taxon>Marasmiineae</taxon>
        <taxon>Physalacriaceae</taxon>
        <taxon>Armillaria</taxon>
    </lineage>
</organism>
<keyword evidence="3" id="KW-1185">Reference proteome</keyword>
<evidence type="ECO:0000313" key="3">
    <source>
        <dbReference type="Proteomes" id="UP001175226"/>
    </source>
</evidence>
<protein>
    <recommendedName>
        <fullName evidence="1">Zn(2)-C6 fungal-type domain-containing protein</fullName>
    </recommendedName>
</protein>
<dbReference type="Proteomes" id="UP001175226">
    <property type="component" value="Unassembled WGS sequence"/>
</dbReference>
<name>A0AA39JIG5_9AGAR</name>
<gene>
    <name evidence="2" type="ORF">EV421DRAFT_2019376</name>
</gene>
<dbReference type="GO" id="GO:0000981">
    <property type="term" value="F:DNA-binding transcription factor activity, RNA polymerase II-specific"/>
    <property type="evidence" value="ECO:0007669"/>
    <property type="project" value="InterPro"/>
</dbReference>
<sequence>MPAELTDSKMKRQKRRRDAEDFYKFNSALAREVEDKRSRGEVSCAERRRLKIKCDKQIPCQSCQRRGCVSLRPNGLPCTGVPLDVSEMASMTEVPDMHGTLAMSDHGISRIFGLAGGLELFRAISSPLHIDEMLPVIYRKLTAPSDDEDYTGPQDLACLFVVLAIGSLVDGGCDSERWGLSNKMESAVRKILPLLCCSSSLLHQAMQQSRQFMAFKHYEEAIVSITSESIFLGEELAVYYQQDAACSVSGYAPFISLILVDVELSLQFRDKP</sequence>
<feature type="domain" description="Zn(2)-C6 fungal-type" evidence="1">
    <location>
        <begin position="43"/>
        <end position="68"/>
    </location>
</feature>
<proteinExistence type="predicted"/>
<evidence type="ECO:0000259" key="1">
    <source>
        <dbReference type="Pfam" id="PF00172"/>
    </source>
</evidence>
<dbReference type="AlphaFoldDB" id="A0AA39JIG5"/>
<accession>A0AA39JIG5</accession>
<dbReference type="EMBL" id="JAUEPT010000025">
    <property type="protein sequence ID" value="KAK0442545.1"/>
    <property type="molecule type" value="Genomic_DNA"/>
</dbReference>
<evidence type="ECO:0000313" key="2">
    <source>
        <dbReference type="EMBL" id="KAK0442545.1"/>
    </source>
</evidence>
<dbReference type="InterPro" id="IPR001138">
    <property type="entry name" value="Zn2Cys6_DnaBD"/>
</dbReference>